<evidence type="ECO:0000256" key="6">
    <source>
        <dbReference type="HAMAP-Rule" id="MF_03056"/>
    </source>
</evidence>
<evidence type="ECO:0000256" key="4">
    <source>
        <dbReference type="ARBA" id="ARBA00022737"/>
    </source>
</evidence>
<dbReference type="STRING" id="933388.S8B110"/>
<keyword evidence="2 6" id="KW-0853">WD repeat</keyword>
<dbReference type="Proteomes" id="UP000019376">
    <property type="component" value="Unassembled WGS sequence"/>
</dbReference>
<dbReference type="OrthoDB" id="339900at2759"/>
<keyword evidence="9" id="KW-1185">Reference proteome</keyword>
<comment type="pathway">
    <text evidence="6">tRNA modification; N(7)-methylguanine-tRNA biosynthesis.</text>
</comment>
<dbReference type="Gene3D" id="2.130.10.10">
    <property type="entry name" value="YVTN repeat-like/Quinoprotein amine dehydrogenase"/>
    <property type="match status" value="1"/>
</dbReference>
<dbReference type="EMBL" id="KB644410">
    <property type="protein sequence ID" value="EPS28027.1"/>
    <property type="molecule type" value="Genomic_DNA"/>
</dbReference>
<evidence type="ECO:0000313" key="8">
    <source>
        <dbReference type="EMBL" id="EPS28027.1"/>
    </source>
</evidence>
<sequence>MANFQHPFQSLTAVRRQSQGLSDVLISSAGPYLYSYVAESGQRLAVWPKQINTSHTVAPLSTSELDDQAPPEKRIKLSPSENGAESSPVTSNDDSSRTSPTWTNIPVVLSTSNGKHVVALTAEDKCIRVFEIGQAGEFTQLSARNMAKKPCALALAADDQIILCADKFGDVYSLPLVPGEYVKPRVQVKKTKPVATPLTVHSKRNLRSLEQQHLQAERAEKAQEEAEEKTALNFEHQLILGHVSMLTDIVALTLPGPEGGVSRSYILTADRDEHIRVSRGIPQAHVIEQHCLGHTSLISKLYVPPWAPHVLVSGGGDGHLFVWNWSEGRIHQTVPLDGVSEDAVVSGIWGFVFDNGSESARVILVGIESSSRLLCYILEDDFRLSSRGSVQFSGNVLDLVHIGPSGSVVVSVDAVREPGTVGSWKTNVASPQLLAERLQLGFSSGVLSMVIDQDSMTASMNAAGTSDIPSAIDAKQRKAIDDTLYNLGNLRKRTFDD</sequence>
<dbReference type="UniPathway" id="UPA00989"/>
<evidence type="ECO:0000256" key="5">
    <source>
        <dbReference type="ARBA" id="ARBA00023242"/>
    </source>
</evidence>
<proteinExistence type="inferred from homology"/>
<dbReference type="eggNOG" id="KOG3914">
    <property type="taxonomic scope" value="Eukaryota"/>
</dbReference>
<keyword evidence="3 6" id="KW-0819">tRNA processing</keyword>
<dbReference type="GO" id="GO:0005829">
    <property type="term" value="C:cytosol"/>
    <property type="evidence" value="ECO:0007669"/>
    <property type="project" value="TreeGrafter"/>
</dbReference>
<evidence type="ECO:0000256" key="7">
    <source>
        <dbReference type="SAM" id="MobiDB-lite"/>
    </source>
</evidence>
<organism evidence="8 9">
    <name type="scientific">Penicillium oxalicum (strain 114-2 / CGMCC 5302)</name>
    <name type="common">Penicillium decumbens</name>
    <dbReference type="NCBI Taxonomy" id="933388"/>
    <lineage>
        <taxon>Eukaryota</taxon>
        <taxon>Fungi</taxon>
        <taxon>Dikarya</taxon>
        <taxon>Ascomycota</taxon>
        <taxon>Pezizomycotina</taxon>
        <taxon>Eurotiomycetes</taxon>
        <taxon>Eurotiomycetidae</taxon>
        <taxon>Eurotiales</taxon>
        <taxon>Aspergillaceae</taxon>
        <taxon>Penicillium</taxon>
    </lineage>
</organism>
<dbReference type="InterPro" id="IPR028884">
    <property type="entry name" value="Trm82"/>
</dbReference>
<keyword evidence="5 6" id="KW-0539">Nucleus</keyword>
<dbReference type="InterPro" id="IPR015943">
    <property type="entry name" value="WD40/YVTN_repeat-like_dom_sf"/>
</dbReference>
<comment type="similarity">
    <text evidence="6">Belongs to the WD repeat TRM82 family.</text>
</comment>
<comment type="subcellular location">
    <subcellularLocation>
        <location evidence="1 6">Nucleus</location>
    </subcellularLocation>
</comment>
<accession>S8B110</accession>
<name>S8B110_PENO1</name>
<dbReference type="GO" id="GO:0043527">
    <property type="term" value="C:tRNA methyltransferase complex"/>
    <property type="evidence" value="ECO:0007669"/>
    <property type="project" value="TreeGrafter"/>
</dbReference>
<dbReference type="HOGENOM" id="CLU_022082_0_0_1"/>
<dbReference type="AlphaFoldDB" id="S8B110"/>
<dbReference type="GO" id="GO:0005634">
    <property type="term" value="C:nucleus"/>
    <property type="evidence" value="ECO:0007669"/>
    <property type="project" value="UniProtKB-SubCell"/>
</dbReference>
<evidence type="ECO:0000313" key="9">
    <source>
        <dbReference type="Proteomes" id="UP000019376"/>
    </source>
</evidence>
<protein>
    <submittedName>
        <fullName evidence="8">Uncharacterized protein</fullName>
    </submittedName>
</protein>
<dbReference type="GO" id="GO:0106004">
    <property type="term" value="P:tRNA (guanine-N7)-methylation"/>
    <property type="evidence" value="ECO:0007669"/>
    <property type="project" value="UniProtKB-UniRule"/>
</dbReference>
<dbReference type="PANTHER" id="PTHR16288:SF0">
    <property type="entry name" value="TRNA (GUANINE-N(7)-)-METHYLTRANSFERASE NON-CATALYTIC SUBUNIT WDR4"/>
    <property type="match status" value="1"/>
</dbReference>
<gene>
    <name evidence="8" type="ORF">PDE_02972</name>
</gene>
<feature type="region of interest" description="Disordered" evidence="7">
    <location>
        <begin position="58"/>
        <end position="100"/>
    </location>
</feature>
<evidence type="ECO:0000256" key="3">
    <source>
        <dbReference type="ARBA" id="ARBA00022694"/>
    </source>
</evidence>
<evidence type="ECO:0000256" key="1">
    <source>
        <dbReference type="ARBA" id="ARBA00004123"/>
    </source>
</evidence>
<dbReference type="InterPro" id="IPR036322">
    <property type="entry name" value="WD40_repeat_dom_sf"/>
</dbReference>
<reference evidence="8 9" key="1">
    <citation type="journal article" date="2013" name="PLoS ONE">
        <title>Genomic and secretomic analyses reveal unique features of the lignocellulolytic enzyme system of Penicillium decumbens.</title>
        <authorList>
            <person name="Liu G."/>
            <person name="Zhang L."/>
            <person name="Wei X."/>
            <person name="Zou G."/>
            <person name="Qin Y."/>
            <person name="Ma L."/>
            <person name="Li J."/>
            <person name="Zheng H."/>
            <person name="Wang S."/>
            <person name="Wang C."/>
            <person name="Xun L."/>
            <person name="Zhao G.-P."/>
            <person name="Zhou Z."/>
            <person name="Qu Y."/>
        </authorList>
    </citation>
    <scope>NUCLEOTIDE SEQUENCE [LARGE SCALE GENOMIC DNA]</scope>
    <source>
        <strain evidence="9">114-2 / CGMCC 5302</strain>
    </source>
</reference>
<dbReference type="SUPFAM" id="SSF50978">
    <property type="entry name" value="WD40 repeat-like"/>
    <property type="match status" value="1"/>
</dbReference>
<evidence type="ECO:0000256" key="2">
    <source>
        <dbReference type="ARBA" id="ARBA00022574"/>
    </source>
</evidence>
<dbReference type="PANTHER" id="PTHR16288">
    <property type="entry name" value="WD40 REPEAT PROTEIN 4"/>
    <property type="match status" value="1"/>
</dbReference>
<dbReference type="HAMAP" id="MF_03056">
    <property type="entry name" value="TRM82"/>
    <property type="match status" value="1"/>
</dbReference>
<feature type="compositionally biased region" description="Polar residues" evidence="7">
    <location>
        <begin position="79"/>
        <end position="100"/>
    </location>
</feature>
<comment type="function">
    <text evidence="6">Required for the formation of N(7)-methylguanine at position 46 (m7G46) in tRNA. In the complex, it is required to stabilize and induce conformational changes of the catalytic subunit.</text>
</comment>
<dbReference type="PhylomeDB" id="S8B110"/>
<keyword evidence="4 6" id="KW-0677">Repeat</keyword>